<evidence type="ECO:0000313" key="3">
    <source>
        <dbReference type="Proteomes" id="UP000055048"/>
    </source>
</evidence>
<accession>A0A0V0TTT7</accession>
<feature type="compositionally biased region" description="Polar residues" evidence="1">
    <location>
        <begin position="27"/>
        <end position="43"/>
    </location>
</feature>
<proteinExistence type="predicted"/>
<reference evidence="2 3" key="1">
    <citation type="submission" date="2015-01" db="EMBL/GenBank/DDBJ databases">
        <title>Evolution of Trichinella species and genotypes.</title>
        <authorList>
            <person name="Korhonen P.K."/>
            <person name="Edoardo P."/>
            <person name="Giuseppe L.R."/>
            <person name="Gasser R.B."/>
        </authorList>
    </citation>
    <scope>NUCLEOTIDE SEQUENCE [LARGE SCALE GENOMIC DNA]</scope>
    <source>
        <strain evidence="2">ISS417</strain>
    </source>
</reference>
<dbReference type="AlphaFoldDB" id="A0A0V0TTT7"/>
<organism evidence="2 3">
    <name type="scientific">Trichinella murrelli</name>
    <dbReference type="NCBI Taxonomy" id="144512"/>
    <lineage>
        <taxon>Eukaryota</taxon>
        <taxon>Metazoa</taxon>
        <taxon>Ecdysozoa</taxon>
        <taxon>Nematoda</taxon>
        <taxon>Enoplea</taxon>
        <taxon>Dorylaimia</taxon>
        <taxon>Trichinellida</taxon>
        <taxon>Trichinellidae</taxon>
        <taxon>Trichinella</taxon>
    </lineage>
</organism>
<dbReference type="EMBL" id="JYDJ01000145">
    <property type="protein sequence ID" value="KRX42385.1"/>
    <property type="molecule type" value="Genomic_DNA"/>
</dbReference>
<dbReference type="Proteomes" id="UP000055048">
    <property type="component" value="Unassembled WGS sequence"/>
</dbReference>
<comment type="caution">
    <text evidence="2">The sequence shown here is derived from an EMBL/GenBank/DDBJ whole genome shotgun (WGS) entry which is preliminary data.</text>
</comment>
<name>A0A0V0TTT7_9BILA</name>
<keyword evidence="3" id="KW-1185">Reference proteome</keyword>
<evidence type="ECO:0000313" key="2">
    <source>
        <dbReference type="EMBL" id="KRX42385.1"/>
    </source>
</evidence>
<feature type="region of interest" description="Disordered" evidence="1">
    <location>
        <begin position="25"/>
        <end position="59"/>
    </location>
</feature>
<protein>
    <submittedName>
        <fullName evidence="2">Uncharacterized protein</fullName>
    </submittedName>
</protein>
<gene>
    <name evidence="2" type="ORF">T05_14336</name>
</gene>
<sequence length="59" mass="6719">MLHTRTITPFTLHLIANSARPSFYRNPRSSADGSLPNEFQQSDCRTDLTFPPFNKDAVH</sequence>
<evidence type="ECO:0000256" key="1">
    <source>
        <dbReference type="SAM" id="MobiDB-lite"/>
    </source>
</evidence>